<feature type="compositionally biased region" description="Gly residues" evidence="10">
    <location>
        <begin position="1"/>
        <end position="18"/>
    </location>
</feature>
<evidence type="ECO:0000256" key="7">
    <source>
        <dbReference type="ARBA" id="ARBA00022777"/>
    </source>
</evidence>
<dbReference type="EC" id="2.7.13.3" evidence="3"/>
<gene>
    <name evidence="14" type="ORF">AVDCRST_MAG40-2779</name>
</gene>
<keyword evidence="8" id="KW-0067">ATP-binding</keyword>
<dbReference type="Pfam" id="PF02518">
    <property type="entry name" value="HATPase_c"/>
    <property type="match status" value="1"/>
</dbReference>
<evidence type="ECO:0000256" key="4">
    <source>
        <dbReference type="ARBA" id="ARBA00022553"/>
    </source>
</evidence>
<evidence type="ECO:0000256" key="6">
    <source>
        <dbReference type="ARBA" id="ARBA00022741"/>
    </source>
</evidence>
<evidence type="ECO:0000256" key="11">
    <source>
        <dbReference type="SAM" id="Phobius"/>
    </source>
</evidence>
<evidence type="ECO:0000256" key="1">
    <source>
        <dbReference type="ARBA" id="ARBA00000085"/>
    </source>
</evidence>
<feature type="non-terminal residue" evidence="14">
    <location>
        <position position="394"/>
    </location>
</feature>
<dbReference type="GO" id="GO:0005524">
    <property type="term" value="F:ATP binding"/>
    <property type="evidence" value="ECO:0007669"/>
    <property type="project" value="UniProtKB-KW"/>
</dbReference>
<dbReference type="AlphaFoldDB" id="A0A6J4M3J4"/>
<protein>
    <recommendedName>
        <fullName evidence="3">histidine kinase</fullName>
        <ecNumber evidence="3">2.7.13.3</ecNumber>
    </recommendedName>
</protein>
<dbReference type="GO" id="GO:0000155">
    <property type="term" value="F:phosphorelay sensor kinase activity"/>
    <property type="evidence" value="ECO:0007669"/>
    <property type="project" value="InterPro"/>
</dbReference>
<evidence type="ECO:0000256" key="9">
    <source>
        <dbReference type="ARBA" id="ARBA00023012"/>
    </source>
</evidence>
<dbReference type="InterPro" id="IPR011712">
    <property type="entry name" value="Sig_transdc_His_kin_sub3_dim/P"/>
</dbReference>
<evidence type="ECO:0000256" key="10">
    <source>
        <dbReference type="SAM" id="MobiDB-lite"/>
    </source>
</evidence>
<dbReference type="PANTHER" id="PTHR24421">
    <property type="entry name" value="NITRATE/NITRITE SENSOR PROTEIN NARX-RELATED"/>
    <property type="match status" value="1"/>
</dbReference>
<evidence type="ECO:0000256" key="3">
    <source>
        <dbReference type="ARBA" id="ARBA00012438"/>
    </source>
</evidence>
<dbReference type="Pfam" id="PF07730">
    <property type="entry name" value="HisKA_3"/>
    <property type="match status" value="1"/>
</dbReference>
<dbReference type="GO" id="GO:0016020">
    <property type="term" value="C:membrane"/>
    <property type="evidence" value="ECO:0007669"/>
    <property type="project" value="UniProtKB-SubCell"/>
</dbReference>
<dbReference type="GO" id="GO:0046983">
    <property type="term" value="F:protein dimerization activity"/>
    <property type="evidence" value="ECO:0007669"/>
    <property type="project" value="InterPro"/>
</dbReference>
<evidence type="ECO:0000313" key="14">
    <source>
        <dbReference type="EMBL" id="CAA9348628.1"/>
    </source>
</evidence>
<dbReference type="InterPro" id="IPR005467">
    <property type="entry name" value="His_kinase_dom"/>
</dbReference>
<dbReference type="EMBL" id="CADCTX010000773">
    <property type="protein sequence ID" value="CAA9348628.1"/>
    <property type="molecule type" value="Genomic_DNA"/>
</dbReference>
<comment type="catalytic activity">
    <reaction evidence="1">
        <text>ATP + protein L-histidine = ADP + protein N-phospho-L-histidine.</text>
        <dbReference type="EC" id="2.7.13.3"/>
    </reaction>
</comment>
<feature type="region of interest" description="Disordered" evidence="10">
    <location>
        <begin position="1"/>
        <end position="36"/>
    </location>
</feature>
<keyword evidence="6" id="KW-0547">Nucleotide-binding</keyword>
<keyword evidence="9" id="KW-0902">Two-component regulatory system</keyword>
<keyword evidence="11" id="KW-0812">Transmembrane</keyword>
<name>A0A6J4M3J4_9BACT</name>
<feature type="transmembrane region" description="Helical" evidence="11">
    <location>
        <begin position="100"/>
        <end position="120"/>
    </location>
</feature>
<dbReference type="InterPro" id="IPR003660">
    <property type="entry name" value="HAMP_dom"/>
</dbReference>
<dbReference type="PROSITE" id="PS50885">
    <property type="entry name" value="HAMP"/>
    <property type="match status" value="1"/>
</dbReference>
<evidence type="ECO:0000259" key="13">
    <source>
        <dbReference type="PROSITE" id="PS50885"/>
    </source>
</evidence>
<dbReference type="CDD" id="cd16917">
    <property type="entry name" value="HATPase_UhpB-NarQ-NarX-like"/>
    <property type="match status" value="1"/>
</dbReference>
<dbReference type="Gene3D" id="1.20.5.1930">
    <property type="match status" value="1"/>
</dbReference>
<dbReference type="InterPro" id="IPR050482">
    <property type="entry name" value="Sensor_HK_TwoCompSys"/>
</dbReference>
<comment type="subcellular location">
    <subcellularLocation>
        <location evidence="2">Membrane</location>
    </subcellularLocation>
</comment>
<proteinExistence type="predicted"/>
<keyword evidence="7" id="KW-0418">Kinase</keyword>
<feature type="domain" description="HAMP" evidence="13">
    <location>
        <begin position="117"/>
        <end position="171"/>
    </location>
</feature>
<dbReference type="Gene3D" id="3.30.565.10">
    <property type="entry name" value="Histidine kinase-like ATPase, C-terminal domain"/>
    <property type="match status" value="1"/>
</dbReference>
<reference evidence="14" key="1">
    <citation type="submission" date="2020-02" db="EMBL/GenBank/DDBJ databases">
        <authorList>
            <person name="Meier V. D."/>
        </authorList>
    </citation>
    <scope>NUCLEOTIDE SEQUENCE</scope>
    <source>
        <strain evidence="14">AVDCRST_MAG40</strain>
    </source>
</reference>
<feature type="compositionally biased region" description="Low complexity" evidence="10">
    <location>
        <begin position="19"/>
        <end position="36"/>
    </location>
</feature>
<dbReference type="InterPro" id="IPR003594">
    <property type="entry name" value="HATPase_dom"/>
</dbReference>
<dbReference type="SUPFAM" id="SSF55874">
    <property type="entry name" value="ATPase domain of HSP90 chaperone/DNA topoisomerase II/histidine kinase"/>
    <property type="match status" value="1"/>
</dbReference>
<evidence type="ECO:0000256" key="2">
    <source>
        <dbReference type="ARBA" id="ARBA00004370"/>
    </source>
</evidence>
<dbReference type="SMART" id="SM00387">
    <property type="entry name" value="HATPase_c"/>
    <property type="match status" value="1"/>
</dbReference>
<feature type="domain" description="Histidine kinase" evidence="12">
    <location>
        <begin position="190"/>
        <end position="386"/>
    </location>
</feature>
<organism evidence="14">
    <name type="scientific">uncultured Gemmatimonadaceae bacterium</name>
    <dbReference type="NCBI Taxonomy" id="246130"/>
    <lineage>
        <taxon>Bacteria</taxon>
        <taxon>Pseudomonadati</taxon>
        <taxon>Gemmatimonadota</taxon>
        <taxon>Gemmatimonadia</taxon>
        <taxon>Gemmatimonadales</taxon>
        <taxon>Gemmatimonadaceae</taxon>
        <taxon>environmental samples</taxon>
    </lineage>
</organism>
<keyword evidence="11" id="KW-1133">Transmembrane helix</keyword>
<sequence length="394" mass="41135">MIQRGDGGLGPPGGGGGAAAPAPADTRSAGAGARAPGVGPATAEVYAVAAPPATPRTLRGWVSELVRAPLLAKLVIADSVINVLSYVAMQNVRQQYAQELMIGALVVVLVLNAVLVYWALLPLKTLEATAVRVSRGDLRARVRLPWLADRNIARIGDTLNALLDGVTADRARMRALASQVISAGDRERAHIARELHDSTAQSLSALDLLMTAMLRDNSCDAALAERLRVMQQIVGEALTEVRLLSHAVHPRVLDDLGLVPALEGLARQTRETTGLEARVTSDVRAALRPDVASALYRVAQEAVRNAVRHAGARAIRLAVGTGGDTATLTITDDGAGFDVGAAEARRTGMGLFTMRERVGLVEGTLEITSQPDGGGTRLHAAVPLAPAIDGVPAP</sequence>
<accession>A0A6J4M3J4</accession>
<keyword evidence="11" id="KW-0472">Membrane</keyword>
<dbReference type="PROSITE" id="PS50109">
    <property type="entry name" value="HIS_KIN"/>
    <property type="match status" value="1"/>
</dbReference>
<keyword evidence="4" id="KW-0597">Phosphoprotein</keyword>
<evidence type="ECO:0000259" key="12">
    <source>
        <dbReference type="PROSITE" id="PS50109"/>
    </source>
</evidence>
<dbReference type="PANTHER" id="PTHR24421:SF10">
    <property type="entry name" value="NITRATE_NITRITE SENSOR PROTEIN NARQ"/>
    <property type="match status" value="1"/>
</dbReference>
<keyword evidence="5" id="KW-0808">Transferase</keyword>
<evidence type="ECO:0000256" key="8">
    <source>
        <dbReference type="ARBA" id="ARBA00022840"/>
    </source>
</evidence>
<dbReference type="InterPro" id="IPR036890">
    <property type="entry name" value="HATPase_C_sf"/>
</dbReference>
<evidence type="ECO:0000256" key="5">
    <source>
        <dbReference type="ARBA" id="ARBA00022679"/>
    </source>
</evidence>